<evidence type="ECO:0000313" key="3">
    <source>
        <dbReference type="Proteomes" id="UP000095094"/>
    </source>
</evidence>
<dbReference type="Proteomes" id="UP000095094">
    <property type="component" value="Unassembled WGS sequence"/>
</dbReference>
<evidence type="ECO:0000313" key="2">
    <source>
        <dbReference type="EMBL" id="OEG18938.1"/>
    </source>
</evidence>
<reference evidence="3" key="1">
    <citation type="submission" date="2016-09" db="EMBL/GenBank/DDBJ databases">
        <authorList>
            <person name="Gulvik C.A."/>
        </authorList>
    </citation>
    <scope>NUCLEOTIDE SEQUENCE [LARGE SCALE GENOMIC DNA]</scope>
    <source>
        <strain evidence="3">LMG 8895</strain>
    </source>
</reference>
<dbReference type="OrthoDB" id="8757095at2"/>
<feature type="transmembrane region" description="Helical" evidence="1">
    <location>
        <begin position="116"/>
        <end position="135"/>
    </location>
</feature>
<evidence type="ECO:0000256" key="1">
    <source>
        <dbReference type="SAM" id="Phobius"/>
    </source>
</evidence>
<gene>
    <name evidence="2" type="ORF">BCR25_15200</name>
</gene>
<dbReference type="AlphaFoldDB" id="A0A1E5H1M1"/>
<keyword evidence="3" id="KW-1185">Reference proteome</keyword>
<protein>
    <recommendedName>
        <fullName evidence="4">DUF2812 domain-containing protein</fullName>
    </recommendedName>
</protein>
<keyword evidence="1" id="KW-0812">Transmembrane</keyword>
<organism evidence="2 3">
    <name type="scientific">Enterococcus termitis</name>
    <dbReference type="NCBI Taxonomy" id="332950"/>
    <lineage>
        <taxon>Bacteria</taxon>
        <taxon>Bacillati</taxon>
        <taxon>Bacillota</taxon>
        <taxon>Bacilli</taxon>
        <taxon>Lactobacillales</taxon>
        <taxon>Enterococcaceae</taxon>
        <taxon>Enterococcus</taxon>
    </lineage>
</organism>
<dbReference type="RefSeq" id="WP_069662409.1">
    <property type="nucleotide sequence ID" value="NZ_JBHUJJ010000001.1"/>
</dbReference>
<feature type="transmembrane region" description="Helical" evidence="1">
    <location>
        <begin position="147"/>
        <end position="166"/>
    </location>
</feature>
<dbReference type="EMBL" id="MIJY01000004">
    <property type="protein sequence ID" value="OEG18938.1"/>
    <property type="molecule type" value="Genomic_DNA"/>
</dbReference>
<keyword evidence="1" id="KW-0472">Membrane</keyword>
<sequence>MGNKKVRKRFELADYLEEEIFLREYHNKGWKMVDLKLPFSTYIFEKCEPEDYVYQLDFKQENQDVEQYLQLFEDCGWEYFYKFGNWYYFRKLKSEIDDENVIFSDASTRAEMAKKVVKFQGMISLIALFPLLYFAPIMLRGVRGRGGVLLGLLAIYGIIILFLTGIQLRNFWKLKQIIKREEQL</sequence>
<dbReference type="InterPro" id="IPR021359">
    <property type="entry name" value="DUF2812"/>
</dbReference>
<dbReference type="Pfam" id="PF11193">
    <property type="entry name" value="DUF2812"/>
    <property type="match status" value="1"/>
</dbReference>
<comment type="caution">
    <text evidence="2">The sequence shown here is derived from an EMBL/GenBank/DDBJ whole genome shotgun (WGS) entry which is preliminary data.</text>
</comment>
<evidence type="ECO:0008006" key="4">
    <source>
        <dbReference type="Google" id="ProtNLM"/>
    </source>
</evidence>
<keyword evidence="1" id="KW-1133">Transmembrane helix</keyword>
<accession>A0A1E5H1M1</accession>
<proteinExistence type="predicted"/>
<name>A0A1E5H1M1_9ENTE</name>